<proteinExistence type="predicted"/>
<dbReference type="EMBL" id="CM044705">
    <property type="protein sequence ID" value="KAI5661691.1"/>
    <property type="molecule type" value="Genomic_DNA"/>
</dbReference>
<comment type="caution">
    <text evidence="1">The sequence shown here is derived from an EMBL/GenBank/DDBJ whole genome shotgun (WGS) entry which is preliminary data.</text>
</comment>
<evidence type="ECO:0000313" key="1">
    <source>
        <dbReference type="EMBL" id="KAI5661691.1"/>
    </source>
</evidence>
<dbReference type="Proteomes" id="UP001060085">
    <property type="component" value="Linkage Group LG05"/>
</dbReference>
<sequence>MYPLLTTAESMRRLEKLKSKKLSSHGRKRSSKLKEGKVMCTSLKKLYLFEQNTATGLFKKRITNGNLSAIEFLRIESCHQLKGLFSPHSCKCLMNLNVLRVKDCSNLQEVISKEENIRQTKVDEIKFP</sequence>
<gene>
    <name evidence="1" type="ORF">M9H77_21014</name>
</gene>
<keyword evidence="2" id="KW-1185">Reference proteome</keyword>
<accession>A0ACC0ALT7</accession>
<protein>
    <submittedName>
        <fullName evidence="1">Uncharacterized protein</fullName>
    </submittedName>
</protein>
<evidence type="ECO:0000313" key="2">
    <source>
        <dbReference type="Proteomes" id="UP001060085"/>
    </source>
</evidence>
<name>A0ACC0ALT7_CATRO</name>
<reference evidence="2" key="1">
    <citation type="journal article" date="2023" name="Nat. Plants">
        <title>Single-cell RNA sequencing provides a high-resolution roadmap for understanding the multicellular compartmentation of specialized metabolism.</title>
        <authorList>
            <person name="Sun S."/>
            <person name="Shen X."/>
            <person name="Li Y."/>
            <person name="Li Y."/>
            <person name="Wang S."/>
            <person name="Li R."/>
            <person name="Zhang H."/>
            <person name="Shen G."/>
            <person name="Guo B."/>
            <person name="Wei J."/>
            <person name="Xu J."/>
            <person name="St-Pierre B."/>
            <person name="Chen S."/>
            <person name="Sun C."/>
        </authorList>
    </citation>
    <scope>NUCLEOTIDE SEQUENCE [LARGE SCALE GENOMIC DNA]</scope>
</reference>
<organism evidence="1 2">
    <name type="scientific">Catharanthus roseus</name>
    <name type="common">Madagascar periwinkle</name>
    <name type="synonym">Vinca rosea</name>
    <dbReference type="NCBI Taxonomy" id="4058"/>
    <lineage>
        <taxon>Eukaryota</taxon>
        <taxon>Viridiplantae</taxon>
        <taxon>Streptophyta</taxon>
        <taxon>Embryophyta</taxon>
        <taxon>Tracheophyta</taxon>
        <taxon>Spermatophyta</taxon>
        <taxon>Magnoliopsida</taxon>
        <taxon>eudicotyledons</taxon>
        <taxon>Gunneridae</taxon>
        <taxon>Pentapetalae</taxon>
        <taxon>asterids</taxon>
        <taxon>lamiids</taxon>
        <taxon>Gentianales</taxon>
        <taxon>Apocynaceae</taxon>
        <taxon>Rauvolfioideae</taxon>
        <taxon>Vinceae</taxon>
        <taxon>Catharanthinae</taxon>
        <taxon>Catharanthus</taxon>
    </lineage>
</organism>